<organism evidence="1 2">
    <name type="scientific">Waterburya agarophytonicola KI4</name>
    <dbReference type="NCBI Taxonomy" id="2874699"/>
    <lineage>
        <taxon>Bacteria</taxon>
        <taxon>Bacillati</taxon>
        <taxon>Cyanobacteriota</taxon>
        <taxon>Cyanophyceae</taxon>
        <taxon>Pleurocapsales</taxon>
        <taxon>Hyellaceae</taxon>
        <taxon>Waterburya</taxon>
        <taxon>Waterburya agarophytonicola</taxon>
    </lineage>
</organism>
<evidence type="ECO:0000313" key="2">
    <source>
        <dbReference type="Proteomes" id="UP000729733"/>
    </source>
</evidence>
<reference evidence="1" key="1">
    <citation type="journal article" date="2021" name="Antonie Van Leeuwenhoek">
        <title>Draft genome and description of Waterburya agarophytonicola gen. nov. sp. nov. (Pleurocapsales, Cyanobacteria): a seaweed symbiont.</title>
        <authorList>
            <person name="Bonthond G."/>
            <person name="Shalygin S."/>
            <person name="Bayer T."/>
            <person name="Weinberger F."/>
        </authorList>
    </citation>
    <scope>NUCLEOTIDE SEQUENCE</scope>
    <source>
        <strain evidence="1">KI4</strain>
    </source>
</reference>
<gene>
    <name evidence="1" type="ORF">I4641_09305</name>
</gene>
<dbReference type="EMBL" id="JADWDC010000017">
    <property type="protein sequence ID" value="MCC0177173.1"/>
    <property type="molecule type" value="Genomic_DNA"/>
</dbReference>
<name>A0A964BRE0_9CYAN</name>
<keyword evidence="2" id="KW-1185">Reference proteome</keyword>
<dbReference type="AlphaFoldDB" id="A0A964BRE0"/>
<proteinExistence type="predicted"/>
<dbReference type="Proteomes" id="UP000729733">
    <property type="component" value="Unassembled WGS sequence"/>
</dbReference>
<sequence length="39" mass="4748">MEPTHSDRFVSILDEYYPTWREARAELNELPLTDEAWHE</sequence>
<evidence type="ECO:0000313" key="1">
    <source>
        <dbReference type="EMBL" id="MCC0177173.1"/>
    </source>
</evidence>
<protein>
    <submittedName>
        <fullName evidence="1">M48 family metallopeptidase</fullName>
    </submittedName>
</protein>
<comment type="caution">
    <text evidence="1">The sequence shown here is derived from an EMBL/GenBank/DDBJ whole genome shotgun (WGS) entry which is preliminary data.</text>
</comment>
<accession>A0A964BRE0</accession>